<dbReference type="SUPFAM" id="SSF47473">
    <property type="entry name" value="EF-hand"/>
    <property type="match status" value="1"/>
</dbReference>
<dbReference type="PANTHER" id="PTHR23050">
    <property type="entry name" value="CALCIUM BINDING PROTEIN"/>
    <property type="match status" value="1"/>
</dbReference>
<dbReference type="Pfam" id="PF13499">
    <property type="entry name" value="EF-hand_7"/>
    <property type="match status" value="1"/>
</dbReference>
<dbReference type="Proteomes" id="UP000694580">
    <property type="component" value="Unplaced"/>
</dbReference>
<evidence type="ECO:0000313" key="6">
    <source>
        <dbReference type="Ensembl" id="ENSDCDP00010030676.1"/>
    </source>
</evidence>
<feature type="domain" description="EF-hand" evidence="5">
    <location>
        <begin position="42"/>
        <end position="77"/>
    </location>
</feature>
<proteinExistence type="predicted"/>
<dbReference type="PRINTS" id="PR01697">
    <property type="entry name" value="PARVALBUMIN"/>
</dbReference>
<dbReference type="SMART" id="SM00054">
    <property type="entry name" value="EFh"/>
    <property type="match status" value="2"/>
</dbReference>
<dbReference type="AlphaFoldDB" id="A0AAY4CDJ7"/>
<feature type="compositionally biased region" description="Polar residues" evidence="4">
    <location>
        <begin position="1"/>
        <end position="20"/>
    </location>
</feature>
<keyword evidence="7" id="KW-1185">Reference proteome</keyword>
<dbReference type="InterPro" id="IPR002048">
    <property type="entry name" value="EF_hand_dom"/>
</dbReference>
<keyword evidence="2" id="KW-0677">Repeat</keyword>
<reference evidence="6" key="2">
    <citation type="submission" date="2025-09" db="UniProtKB">
        <authorList>
            <consortium name="Ensembl"/>
        </authorList>
    </citation>
    <scope>IDENTIFICATION</scope>
</reference>
<dbReference type="Gene3D" id="1.10.238.10">
    <property type="entry name" value="EF-hand"/>
    <property type="match status" value="1"/>
</dbReference>
<evidence type="ECO:0000256" key="3">
    <source>
        <dbReference type="ARBA" id="ARBA00022837"/>
    </source>
</evidence>
<sequence>MAADGNTSPTSPEAQTSRGTSVGDGTHDRFLEYMHQFNNSRELDESIRKAFSMLDRDGSGYIEWNEIKYLLSVVPGSAPLVPLSDEEVEAMMDAVDTDGDGRINFSEFSNMVKLEKRPRK</sequence>
<feature type="region of interest" description="Disordered" evidence="4">
    <location>
        <begin position="1"/>
        <end position="26"/>
    </location>
</feature>
<evidence type="ECO:0000256" key="1">
    <source>
        <dbReference type="ARBA" id="ARBA00022723"/>
    </source>
</evidence>
<reference evidence="6" key="1">
    <citation type="submission" date="2025-08" db="UniProtKB">
        <authorList>
            <consortium name="Ensembl"/>
        </authorList>
    </citation>
    <scope>IDENTIFICATION</scope>
</reference>
<dbReference type="FunFam" id="1.10.238.10:FF:000001">
    <property type="entry name" value="Calmodulin 1"/>
    <property type="match status" value="1"/>
</dbReference>
<dbReference type="PROSITE" id="PS00018">
    <property type="entry name" value="EF_HAND_1"/>
    <property type="match status" value="2"/>
</dbReference>
<evidence type="ECO:0000259" key="5">
    <source>
        <dbReference type="PROSITE" id="PS50222"/>
    </source>
</evidence>
<dbReference type="PROSITE" id="PS50222">
    <property type="entry name" value="EF_HAND_2"/>
    <property type="match status" value="2"/>
</dbReference>
<dbReference type="GeneTree" id="ENSGT01140000282649"/>
<protein>
    <recommendedName>
        <fullName evidence="5">EF-hand domain-containing protein</fullName>
    </recommendedName>
</protein>
<feature type="domain" description="EF-hand" evidence="5">
    <location>
        <begin position="83"/>
        <end position="118"/>
    </location>
</feature>
<evidence type="ECO:0000256" key="4">
    <source>
        <dbReference type="SAM" id="MobiDB-lite"/>
    </source>
</evidence>
<organism evidence="6 7">
    <name type="scientific">Denticeps clupeoides</name>
    <name type="common">denticle herring</name>
    <dbReference type="NCBI Taxonomy" id="299321"/>
    <lineage>
        <taxon>Eukaryota</taxon>
        <taxon>Metazoa</taxon>
        <taxon>Chordata</taxon>
        <taxon>Craniata</taxon>
        <taxon>Vertebrata</taxon>
        <taxon>Euteleostomi</taxon>
        <taxon>Actinopterygii</taxon>
        <taxon>Neopterygii</taxon>
        <taxon>Teleostei</taxon>
        <taxon>Clupei</taxon>
        <taxon>Clupeiformes</taxon>
        <taxon>Denticipitoidei</taxon>
        <taxon>Denticipitidae</taxon>
        <taxon>Denticeps</taxon>
    </lineage>
</organism>
<evidence type="ECO:0000313" key="7">
    <source>
        <dbReference type="Proteomes" id="UP000694580"/>
    </source>
</evidence>
<name>A0AAY4CDJ7_9TELE</name>
<keyword evidence="1" id="KW-0479">Metal-binding</keyword>
<accession>A0AAY4CDJ7</accession>
<dbReference type="InterPro" id="IPR018247">
    <property type="entry name" value="EF_Hand_1_Ca_BS"/>
</dbReference>
<keyword evidence="3" id="KW-0106">Calcium</keyword>
<dbReference type="Ensembl" id="ENSDCDT00010038060.1">
    <property type="protein sequence ID" value="ENSDCDP00010030676.1"/>
    <property type="gene ID" value="ENSDCDG00010019639.1"/>
</dbReference>
<dbReference type="GO" id="GO:0005509">
    <property type="term" value="F:calcium ion binding"/>
    <property type="evidence" value="ECO:0007669"/>
    <property type="project" value="InterPro"/>
</dbReference>
<dbReference type="InterPro" id="IPR011992">
    <property type="entry name" value="EF-hand-dom_pair"/>
</dbReference>
<dbReference type="InterPro" id="IPR050145">
    <property type="entry name" value="Centrin_CML-like"/>
</dbReference>
<evidence type="ECO:0000256" key="2">
    <source>
        <dbReference type="ARBA" id="ARBA00022737"/>
    </source>
</evidence>